<proteinExistence type="predicted"/>
<evidence type="ECO:0000256" key="2">
    <source>
        <dbReference type="SAM" id="MobiDB-lite"/>
    </source>
</evidence>
<gene>
    <name evidence="4" type="ORF">LITE_LOCUS30689</name>
</gene>
<dbReference type="Proteomes" id="UP001154282">
    <property type="component" value="Unassembled WGS sequence"/>
</dbReference>
<feature type="compositionally biased region" description="Basic and acidic residues" evidence="2">
    <location>
        <begin position="339"/>
        <end position="348"/>
    </location>
</feature>
<feature type="domain" description="TFIIS N-terminal" evidence="3">
    <location>
        <begin position="73"/>
        <end position="153"/>
    </location>
</feature>
<evidence type="ECO:0000259" key="3">
    <source>
        <dbReference type="PROSITE" id="PS51319"/>
    </source>
</evidence>
<evidence type="ECO:0000256" key="1">
    <source>
        <dbReference type="PROSITE-ProRule" id="PRU00649"/>
    </source>
</evidence>
<evidence type="ECO:0000313" key="4">
    <source>
        <dbReference type="EMBL" id="CAI0450903.1"/>
    </source>
</evidence>
<dbReference type="PANTHER" id="PTHR47292">
    <property type="entry name" value="TRANSCRIPTION ELONGATION FACTOR (TFIIS) FAMILY PROTEIN-RELATED"/>
    <property type="match status" value="1"/>
</dbReference>
<feature type="compositionally biased region" description="Basic and acidic residues" evidence="2">
    <location>
        <begin position="179"/>
        <end position="194"/>
    </location>
</feature>
<dbReference type="Pfam" id="PF08711">
    <property type="entry name" value="Med26"/>
    <property type="match status" value="1"/>
</dbReference>
<feature type="compositionally biased region" description="Polar residues" evidence="2">
    <location>
        <begin position="274"/>
        <end position="286"/>
    </location>
</feature>
<evidence type="ECO:0000313" key="5">
    <source>
        <dbReference type="Proteomes" id="UP001154282"/>
    </source>
</evidence>
<comment type="subcellular location">
    <subcellularLocation>
        <location evidence="1">Nucleus</location>
    </subcellularLocation>
</comment>
<dbReference type="GO" id="GO:0005634">
    <property type="term" value="C:nucleus"/>
    <property type="evidence" value="ECO:0007669"/>
    <property type="project" value="UniProtKB-SubCell"/>
</dbReference>
<dbReference type="PROSITE" id="PS51319">
    <property type="entry name" value="TFIIS_N"/>
    <property type="match status" value="1"/>
</dbReference>
<name>A0AAV0MXC6_9ROSI</name>
<keyword evidence="5" id="KW-1185">Reference proteome</keyword>
<dbReference type="Gene3D" id="1.20.930.10">
    <property type="entry name" value="Conserved domain common to transcription factors TFIIS, elongin A, CRSP70"/>
    <property type="match status" value="1"/>
</dbReference>
<dbReference type="AlphaFoldDB" id="A0AAV0MXC6"/>
<feature type="compositionally biased region" description="Polar residues" evidence="2">
    <location>
        <begin position="435"/>
        <end position="447"/>
    </location>
</feature>
<feature type="compositionally biased region" description="Basic and acidic residues" evidence="2">
    <location>
        <begin position="209"/>
        <end position="218"/>
    </location>
</feature>
<feature type="compositionally biased region" description="Polar residues" evidence="2">
    <location>
        <begin position="373"/>
        <end position="386"/>
    </location>
</feature>
<feature type="region of interest" description="Disordered" evidence="2">
    <location>
        <begin position="943"/>
        <end position="1020"/>
    </location>
</feature>
<feature type="compositionally biased region" description="Polar residues" evidence="2">
    <location>
        <begin position="498"/>
        <end position="507"/>
    </location>
</feature>
<dbReference type="PANTHER" id="PTHR47292:SF1">
    <property type="entry name" value="TRANSCRIPTION ELONGATION FACTOR (TFIIS) FAMILY PROTEIN"/>
    <property type="match status" value="1"/>
</dbReference>
<protein>
    <recommendedName>
        <fullName evidence="3">TFIIS N-terminal domain-containing protein</fullName>
    </recommendedName>
</protein>
<dbReference type="SUPFAM" id="SSF47676">
    <property type="entry name" value="Conserved domain common to transcription factors TFIIS, elongin A, CRSP70"/>
    <property type="match status" value="1"/>
</dbReference>
<dbReference type="InterPro" id="IPR017923">
    <property type="entry name" value="TFIIS_N"/>
</dbReference>
<feature type="region of interest" description="Disordered" evidence="2">
    <location>
        <begin position="338"/>
        <end position="455"/>
    </location>
</feature>
<reference evidence="4" key="1">
    <citation type="submission" date="2022-08" db="EMBL/GenBank/DDBJ databases">
        <authorList>
            <person name="Gutierrez-Valencia J."/>
        </authorList>
    </citation>
    <scope>NUCLEOTIDE SEQUENCE</scope>
</reference>
<sequence length="1020" mass="109157">MTLEDFFTLTEMKDGLTVPSRVRELIAVMQKEKDFVIKNIGDATRQWTAVGSTIAATENRDCLDLFIQLDGLRFVDRWLKEAQNQNRSTSVGFIVESITALLRAIEKLQIDKAQSLSSGVWATINSLLDHPSSCVQDRARALFDSWKQDKDSRETKHDSQNSWGLDAAIVIHTDGNVTKKDIPVEGSDDTKRCAAEPSSDEATQSRSLKYSEVDRDHQNQGMACSKPVVTDAAVSDHGNQGDISVTDSFISNCNQDGTSFKEKTSVGNLEGAASTETRTSLVQSGLGTHPESESLNNPSNLCDASSIASASTKLESVMNSTTDDANIQEMNTDPSLQQKFEEAAEGSKSHSASASDDDRTAVPALKGVADGGHTTNDIDPLTNTVISEDDQNGSRKSAVLRTTSNVEEDIGPDEDENEQSSDDDEELGDDYDFSTRSALDTQSSFSTNRRKSNIDVEYGIVDALEVARLVAQEVEREVVDDREPSGTSSSEKIRGSPHNEQPGSPDSVSGKEDRAEAEDLPSSQKASPDSKEINKVENDINEKMESSQVTEAAREPKVVEKGFCGFDLNEEFSSDDAANHPADLVSAPISIVSISRPAAAAAASASPAAPLHFEGSLGWKGSAATSAFRPASPRKVDNNIETGAASSSNSKQRQGWLDIDLNISESADENAVDLMLGGRQISTSLSFQRGEESSFNILDPGKSERPTLDLNCLSDDGETNPQLNARKEEELFFLRNGHHRSPSPASSSSLRPSSRNFDLNDRPLFQNYSLDPGLYNGKSSHGLSINNGVSRQGGDPVISIMGAKVEVGGRAEVGRRDFIFPQTPSMSMPNGKTLVEPAMDTSSIARLGFMGMVPTGAGSSYASSPPVFGYGPMSLSPAATYGPPGGTFPYLVDSRGAPVVPHIMGSGSAVLPPPYSQQPFLMNMAGGGPLSLNGAGPSSRASLDLNLGFPTDGGSSSSGGLRQFLATGGPTSSRSFEEHLRSNPQPSSSSSGMAMGKRKEPDGGWEPYSLHYKHPQPPWR</sequence>
<feature type="region of interest" description="Disordered" evidence="2">
    <location>
        <begin position="476"/>
        <end position="535"/>
    </location>
</feature>
<feature type="compositionally biased region" description="Acidic residues" evidence="2">
    <location>
        <begin position="406"/>
        <end position="432"/>
    </location>
</feature>
<feature type="region of interest" description="Disordered" evidence="2">
    <location>
        <begin position="259"/>
        <end position="301"/>
    </location>
</feature>
<feature type="compositionally biased region" description="Polar residues" evidence="2">
    <location>
        <begin position="639"/>
        <end position="651"/>
    </location>
</feature>
<feature type="region of interest" description="Disordered" evidence="2">
    <location>
        <begin position="692"/>
        <end position="721"/>
    </location>
</feature>
<dbReference type="EMBL" id="CAMGYJ010000007">
    <property type="protein sequence ID" value="CAI0450903.1"/>
    <property type="molecule type" value="Genomic_DNA"/>
</dbReference>
<organism evidence="4 5">
    <name type="scientific">Linum tenue</name>
    <dbReference type="NCBI Taxonomy" id="586396"/>
    <lineage>
        <taxon>Eukaryota</taxon>
        <taxon>Viridiplantae</taxon>
        <taxon>Streptophyta</taxon>
        <taxon>Embryophyta</taxon>
        <taxon>Tracheophyta</taxon>
        <taxon>Spermatophyta</taxon>
        <taxon>Magnoliopsida</taxon>
        <taxon>eudicotyledons</taxon>
        <taxon>Gunneridae</taxon>
        <taxon>Pentapetalae</taxon>
        <taxon>rosids</taxon>
        <taxon>fabids</taxon>
        <taxon>Malpighiales</taxon>
        <taxon>Linaceae</taxon>
        <taxon>Linum</taxon>
    </lineage>
</organism>
<feature type="region of interest" description="Disordered" evidence="2">
    <location>
        <begin position="179"/>
        <end position="222"/>
    </location>
</feature>
<feature type="region of interest" description="Disordered" evidence="2">
    <location>
        <begin position="628"/>
        <end position="651"/>
    </location>
</feature>
<keyword evidence="1" id="KW-0539">Nucleus</keyword>
<dbReference type="InterPro" id="IPR035441">
    <property type="entry name" value="TFIIS/LEDGF_dom_sf"/>
</dbReference>
<accession>A0AAV0MXC6</accession>
<comment type="caution">
    <text evidence="4">The sequence shown here is derived from an EMBL/GenBank/DDBJ whole genome shotgun (WGS) entry which is preliminary data.</text>
</comment>